<dbReference type="InParanoid" id="A0DWQ9"/>
<dbReference type="KEGG" id="ptm:GSPATT00021119001"/>
<feature type="transmembrane region" description="Helical" evidence="1">
    <location>
        <begin position="94"/>
        <end position="115"/>
    </location>
</feature>
<evidence type="ECO:0000313" key="3">
    <source>
        <dbReference type="Proteomes" id="UP000000600"/>
    </source>
</evidence>
<reference evidence="2 3" key="1">
    <citation type="journal article" date="2006" name="Nature">
        <title>Global trends of whole-genome duplications revealed by the ciliate Paramecium tetraurelia.</title>
        <authorList>
            <consortium name="Genoscope"/>
            <person name="Aury J.-M."/>
            <person name="Jaillon O."/>
            <person name="Duret L."/>
            <person name="Noel B."/>
            <person name="Jubin C."/>
            <person name="Porcel B.M."/>
            <person name="Segurens B."/>
            <person name="Daubin V."/>
            <person name="Anthouard V."/>
            <person name="Aiach N."/>
            <person name="Arnaiz O."/>
            <person name="Billaut A."/>
            <person name="Beisson J."/>
            <person name="Blanc I."/>
            <person name="Bouhouche K."/>
            <person name="Camara F."/>
            <person name="Duharcourt S."/>
            <person name="Guigo R."/>
            <person name="Gogendeau D."/>
            <person name="Katinka M."/>
            <person name="Keller A.-M."/>
            <person name="Kissmehl R."/>
            <person name="Klotz C."/>
            <person name="Koll F."/>
            <person name="Le Moue A."/>
            <person name="Lepere C."/>
            <person name="Malinsky S."/>
            <person name="Nowacki M."/>
            <person name="Nowak J.K."/>
            <person name="Plattner H."/>
            <person name="Poulain J."/>
            <person name="Ruiz F."/>
            <person name="Serrano V."/>
            <person name="Zagulski M."/>
            <person name="Dessen P."/>
            <person name="Betermier M."/>
            <person name="Weissenbach J."/>
            <person name="Scarpelli C."/>
            <person name="Schachter V."/>
            <person name="Sperling L."/>
            <person name="Meyer E."/>
            <person name="Cohen J."/>
            <person name="Wincker P."/>
        </authorList>
    </citation>
    <scope>NUCLEOTIDE SEQUENCE [LARGE SCALE GENOMIC DNA]</scope>
    <source>
        <strain evidence="2 3">Stock d4-2</strain>
    </source>
</reference>
<evidence type="ECO:0000256" key="1">
    <source>
        <dbReference type="SAM" id="Phobius"/>
    </source>
</evidence>
<sequence length="348" mass="41456">MCKLLFFQLDFQVFSLNHYLFKFSFSCFFQMAVMNWIYGHLILNKTTIQKISSHHLQLNLSIKFKHQQEYKYFVELNSSAKSIFLWFNFKNESTLVYCLIFLNLLLMELIIISPLQNQPPLQYYDQILNFKYSQVSDFNLMFSLTTGSKLICIKPYLQKYSTRAQNFISPNLKCILCFYQLYLSSYYSFQIICAKNIQFWRSQRVSIIFDSHHFQSNTALFFFSYSFYCLRIAVPTGVKFSFNSVSIKQVSVDPLCQTLNSYFIRKPCYQAFSPNNLPGIFFNIFSPGDPKKDYIQSIQFNVTLLCRIVFYKIFEQNSFHSLPHAIQDTSLHCCQKMYEYEYKQKIYQ</sequence>
<feature type="transmembrane region" description="Helical" evidence="1">
    <location>
        <begin position="20"/>
        <end position="43"/>
    </location>
</feature>
<protein>
    <recommendedName>
        <fullName evidence="4">Transmembrane protein</fullName>
    </recommendedName>
</protein>
<keyword evidence="1" id="KW-0472">Membrane</keyword>
<keyword evidence="1" id="KW-1133">Transmembrane helix</keyword>
<dbReference type="HOGENOM" id="CLU_798011_0_0_1"/>
<organism evidence="2 3">
    <name type="scientific">Paramecium tetraurelia</name>
    <dbReference type="NCBI Taxonomy" id="5888"/>
    <lineage>
        <taxon>Eukaryota</taxon>
        <taxon>Sar</taxon>
        <taxon>Alveolata</taxon>
        <taxon>Ciliophora</taxon>
        <taxon>Intramacronucleata</taxon>
        <taxon>Oligohymenophorea</taxon>
        <taxon>Peniculida</taxon>
        <taxon>Parameciidae</taxon>
        <taxon>Paramecium</taxon>
    </lineage>
</organism>
<dbReference type="GeneID" id="5040658"/>
<keyword evidence="1" id="KW-0812">Transmembrane</keyword>
<name>A0DWQ9_PARTE</name>
<dbReference type="Proteomes" id="UP000000600">
    <property type="component" value="Unassembled WGS sequence"/>
</dbReference>
<dbReference type="AlphaFoldDB" id="A0DWQ9"/>
<proteinExistence type="predicted"/>
<keyword evidence="3" id="KW-1185">Reference proteome</keyword>
<evidence type="ECO:0008006" key="4">
    <source>
        <dbReference type="Google" id="ProtNLM"/>
    </source>
</evidence>
<gene>
    <name evidence="2" type="ORF">GSPATT00021119001</name>
</gene>
<dbReference type="EMBL" id="CT868618">
    <property type="protein sequence ID" value="CAK87476.1"/>
    <property type="molecule type" value="Genomic_DNA"/>
</dbReference>
<evidence type="ECO:0000313" key="2">
    <source>
        <dbReference type="EMBL" id="CAK87476.1"/>
    </source>
</evidence>
<dbReference type="RefSeq" id="XP_001454873.1">
    <property type="nucleotide sequence ID" value="XM_001454836.1"/>
</dbReference>
<accession>A0DWQ9</accession>